<keyword evidence="6" id="KW-0282">Flagellum</keyword>
<dbReference type="PANTHER" id="PTHR30435">
    <property type="entry name" value="FLAGELLAR PROTEIN"/>
    <property type="match status" value="1"/>
</dbReference>
<dbReference type="GO" id="GO:0071978">
    <property type="term" value="P:bacterial-type flagellum-dependent swarming motility"/>
    <property type="evidence" value="ECO:0007669"/>
    <property type="project" value="TreeGrafter"/>
</dbReference>
<keyword evidence="2" id="KW-0975">Bacterial flagellum</keyword>
<name>A0A0B0IGF1_9BACI</name>
<protein>
    <submittedName>
        <fullName evidence="6">Flagellar basal body rod protein FlgG</fullName>
    </submittedName>
</protein>
<dbReference type="InterPro" id="IPR001444">
    <property type="entry name" value="Flag_bb_rod_N"/>
</dbReference>
<feature type="domain" description="Flagellar basal-body/hook protein C-terminal" evidence="4">
    <location>
        <begin position="234"/>
        <end position="276"/>
    </location>
</feature>
<dbReference type="PANTHER" id="PTHR30435:SF19">
    <property type="entry name" value="FLAGELLAR BASAL-BODY ROD PROTEIN FLGG"/>
    <property type="match status" value="1"/>
</dbReference>
<organism evidence="6 7">
    <name type="scientific">Halalkalibacter okhensis</name>
    <dbReference type="NCBI Taxonomy" id="333138"/>
    <lineage>
        <taxon>Bacteria</taxon>
        <taxon>Bacillati</taxon>
        <taxon>Bacillota</taxon>
        <taxon>Bacilli</taxon>
        <taxon>Bacillales</taxon>
        <taxon>Bacillaceae</taxon>
        <taxon>Halalkalibacter</taxon>
    </lineage>
</organism>
<keyword evidence="6" id="KW-0966">Cell projection</keyword>
<comment type="caution">
    <text evidence="6">The sequence shown here is derived from an EMBL/GenBank/DDBJ whole genome shotgun (WGS) entry which is preliminary data.</text>
</comment>
<dbReference type="EMBL" id="JRJU01000031">
    <property type="protein sequence ID" value="KHF38746.1"/>
    <property type="molecule type" value="Genomic_DNA"/>
</dbReference>
<evidence type="ECO:0000256" key="2">
    <source>
        <dbReference type="RuleBase" id="RU362116"/>
    </source>
</evidence>
<dbReference type="Pfam" id="PF22692">
    <property type="entry name" value="LlgE_F_G_D1"/>
    <property type="match status" value="1"/>
</dbReference>
<keyword evidence="6" id="KW-0969">Cilium</keyword>
<evidence type="ECO:0000259" key="5">
    <source>
        <dbReference type="Pfam" id="PF22692"/>
    </source>
</evidence>
<dbReference type="Pfam" id="PF06429">
    <property type="entry name" value="Flg_bbr_C"/>
    <property type="match status" value="1"/>
</dbReference>
<dbReference type="STRING" id="333138.LQ50_19510"/>
<dbReference type="Pfam" id="PF00460">
    <property type="entry name" value="Flg_bb_rod"/>
    <property type="match status" value="1"/>
</dbReference>
<dbReference type="NCBIfam" id="TIGR03506">
    <property type="entry name" value="FlgEFG_subfam"/>
    <property type="match status" value="1"/>
</dbReference>
<dbReference type="InterPro" id="IPR037925">
    <property type="entry name" value="FlgE/F/G-like"/>
</dbReference>
<evidence type="ECO:0000259" key="3">
    <source>
        <dbReference type="Pfam" id="PF00460"/>
    </source>
</evidence>
<dbReference type="InterPro" id="IPR020013">
    <property type="entry name" value="Flagellar_FlgE/F/G"/>
</dbReference>
<keyword evidence="7" id="KW-1185">Reference proteome</keyword>
<sequence length="280" mass="30588">MNTSMIAASVSMGQIQRKLDTISHNIANTNTTGYKRRESTFSDLLHQQVNNQSRAEMEVGRLTPNGLRVGTGAKIAQTAVRTEAGALLETERELDFALTEKNHFFRIQTMENGAPVERLTRDGAFYLSEDPDNAQALALVTSNGDFVLNAAGNRINLPRNFQTISLSGEGQLLVTLQDGTVQNAGQLGLTNVLKPQLLDAVGDNMYRFPDLQALGLAANDVREDVAGNGQMVSQGFLEGSNVDLSKEMNDLIEAQRHYQFNARSISMADEMSGLVNGLRR</sequence>
<evidence type="ECO:0000313" key="6">
    <source>
        <dbReference type="EMBL" id="KHF38746.1"/>
    </source>
</evidence>
<dbReference type="eggNOG" id="COG4786">
    <property type="taxonomic scope" value="Bacteria"/>
</dbReference>
<gene>
    <name evidence="6" type="ORF">LQ50_19510</name>
</gene>
<feature type="domain" description="Flagellar basal body rod protein N-terminal" evidence="3">
    <location>
        <begin position="15"/>
        <end position="35"/>
    </location>
</feature>
<proteinExistence type="inferred from homology"/>
<accession>A0A0B0IGF1</accession>
<dbReference type="OrthoDB" id="9804559at2"/>
<reference evidence="6 7" key="1">
    <citation type="submission" date="2014-09" db="EMBL/GenBank/DDBJ databases">
        <title>Genome sequencing and annotation of Bacillus Okhensis strain Kh10-101T.</title>
        <authorList>
            <person name="Prakash J.S."/>
        </authorList>
    </citation>
    <scope>NUCLEOTIDE SEQUENCE [LARGE SCALE GENOMIC DNA]</scope>
    <source>
        <strain evidence="7">Kh10-101T</strain>
    </source>
</reference>
<dbReference type="SUPFAM" id="SSF117143">
    <property type="entry name" value="Flagellar hook protein flgE"/>
    <property type="match status" value="1"/>
</dbReference>
<dbReference type="Proteomes" id="UP000030832">
    <property type="component" value="Unassembled WGS sequence"/>
</dbReference>
<dbReference type="RefSeq" id="WP_034631996.1">
    <property type="nucleotide sequence ID" value="NZ_JRJU01000031.1"/>
</dbReference>
<dbReference type="InterPro" id="IPR010930">
    <property type="entry name" value="Flg_bb/hook_C_dom"/>
</dbReference>
<evidence type="ECO:0000313" key="7">
    <source>
        <dbReference type="Proteomes" id="UP000030832"/>
    </source>
</evidence>
<evidence type="ECO:0000259" key="4">
    <source>
        <dbReference type="Pfam" id="PF06429"/>
    </source>
</evidence>
<dbReference type="InterPro" id="IPR053967">
    <property type="entry name" value="LlgE_F_G-like_D1"/>
</dbReference>
<dbReference type="AlphaFoldDB" id="A0A0B0IGF1"/>
<comment type="subcellular location">
    <subcellularLocation>
        <location evidence="2">Bacterial flagellum basal body</location>
    </subcellularLocation>
</comment>
<feature type="domain" description="Flagellar hook protein FlgE/F/G-like D1" evidence="5">
    <location>
        <begin position="102"/>
        <end position="172"/>
    </location>
</feature>
<comment type="similarity">
    <text evidence="1 2">Belongs to the flagella basal body rod proteins family.</text>
</comment>
<evidence type="ECO:0000256" key="1">
    <source>
        <dbReference type="ARBA" id="ARBA00009677"/>
    </source>
</evidence>
<dbReference type="GO" id="GO:0009425">
    <property type="term" value="C:bacterial-type flagellum basal body"/>
    <property type="evidence" value="ECO:0007669"/>
    <property type="project" value="UniProtKB-SubCell"/>
</dbReference>